<keyword evidence="2" id="KW-0812">Transmembrane</keyword>
<organism evidence="3 4">
    <name type="scientific">Pseudocercospora fuligena</name>
    <dbReference type="NCBI Taxonomy" id="685502"/>
    <lineage>
        <taxon>Eukaryota</taxon>
        <taxon>Fungi</taxon>
        <taxon>Dikarya</taxon>
        <taxon>Ascomycota</taxon>
        <taxon>Pezizomycotina</taxon>
        <taxon>Dothideomycetes</taxon>
        <taxon>Dothideomycetidae</taxon>
        <taxon>Mycosphaerellales</taxon>
        <taxon>Mycosphaerellaceae</taxon>
        <taxon>Pseudocercospora</taxon>
    </lineage>
</organism>
<gene>
    <name evidence="3" type="ORF">HII31_04035</name>
</gene>
<dbReference type="Proteomes" id="UP000660729">
    <property type="component" value="Unassembled WGS sequence"/>
</dbReference>
<protein>
    <submittedName>
        <fullName evidence="3">Uncharacterized protein</fullName>
    </submittedName>
</protein>
<evidence type="ECO:0000313" key="4">
    <source>
        <dbReference type="Proteomes" id="UP000660729"/>
    </source>
</evidence>
<dbReference type="AlphaFoldDB" id="A0A8H6RN91"/>
<keyword evidence="2" id="KW-0472">Membrane</keyword>
<evidence type="ECO:0000256" key="2">
    <source>
        <dbReference type="SAM" id="Phobius"/>
    </source>
</evidence>
<keyword evidence="2" id="KW-1133">Transmembrane helix</keyword>
<keyword evidence="4" id="KW-1185">Reference proteome</keyword>
<proteinExistence type="predicted"/>
<feature type="compositionally biased region" description="Low complexity" evidence="1">
    <location>
        <begin position="10"/>
        <end position="39"/>
    </location>
</feature>
<feature type="transmembrane region" description="Helical" evidence="2">
    <location>
        <begin position="78"/>
        <end position="97"/>
    </location>
</feature>
<evidence type="ECO:0000256" key="1">
    <source>
        <dbReference type="SAM" id="MobiDB-lite"/>
    </source>
</evidence>
<evidence type="ECO:0000313" key="3">
    <source>
        <dbReference type="EMBL" id="KAF7194529.1"/>
    </source>
</evidence>
<feature type="non-terminal residue" evidence="3">
    <location>
        <position position="1"/>
    </location>
</feature>
<accession>A0A8H6RN91</accession>
<sequence>SMPSSEVQETDSFTTLRTTSTRSHTTTVMPTPTTMSTSVYPYPSQAKASIETSTPSNTNTTKLEQKLDWYKTYHRNSAIAFSVLAVLIVAFIAFKIWRFIRHRKRNAINRVDNATGGKLERTWYGRGAKRVVGHMI</sequence>
<name>A0A8H6RN91_9PEZI</name>
<comment type="caution">
    <text evidence="3">The sequence shown here is derived from an EMBL/GenBank/DDBJ whole genome shotgun (WGS) entry which is preliminary data.</text>
</comment>
<feature type="region of interest" description="Disordered" evidence="1">
    <location>
        <begin position="1"/>
        <end position="39"/>
    </location>
</feature>
<dbReference type="EMBL" id="JABCIY010000058">
    <property type="protein sequence ID" value="KAF7194529.1"/>
    <property type="molecule type" value="Genomic_DNA"/>
</dbReference>
<dbReference type="OrthoDB" id="3634874at2759"/>
<reference evidence="3" key="1">
    <citation type="submission" date="2020-04" db="EMBL/GenBank/DDBJ databases">
        <title>Draft genome resource of the tomato pathogen Pseudocercospora fuligena.</title>
        <authorList>
            <person name="Zaccaron A."/>
        </authorList>
    </citation>
    <scope>NUCLEOTIDE SEQUENCE</scope>
    <source>
        <strain evidence="3">PF001</strain>
    </source>
</reference>